<comment type="caution">
    <text evidence="2">The sequence shown here is derived from an EMBL/GenBank/DDBJ whole genome shotgun (WGS) entry which is preliminary data.</text>
</comment>
<dbReference type="Proteomes" id="UP001597083">
    <property type="component" value="Unassembled WGS sequence"/>
</dbReference>
<dbReference type="EMBL" id="JBHTIR010002074">
    <property type="protein sequence ID" value="MFD0853329.1"/>
    <property type="molecule type" value="Genomic_DNA"/>
</dbReference>
<accession>A0ABW3CHA3</accession>
<protein>
    <submittedName>
        <fullName evidence="2">Uncharacterized protein</fullName>
    </submittedName>
</protein>
<gene>
    <name evidence="2" type="ORF">ACFQ07_13900</name>
</gene>
<reference evidence="3" key="1">
    <citation type="journal article" date="2019" name="Int. J. Syst. Evol. Microbiol.">
        <title>The Global Catalogue of Microorganisms (GCM) 10K type strain sequencing project: providing services to taxonomists for standard genome sequencing and annotation.</title>
        <authorList>
            <consortium name="The Broad Institute Genomics Platform"/>
            <consortium name="The Broad Institute Genome Sequencing Center for Infectious Disease"/>
            <person name="Wu L."/>
            <person name="Ma J."/>
        </authorList>
    </citation>
    <scope>NUCLEOTIDE SEQUENCE [LARGE SCALE GENOMIC DNA]</scope>
    <source>
        <strain evidence="3">JCM 31696</strain>
    </source>
</reference>
<evidence type="ECO:0000256" key="1">
    <source>
        <dbReference type="SAM" id="MobiDB-lite"/>
    </source>
</evidence>
<sequence length="53" mass="5766">MIAMPSRSPRARAGDHPATSQNDIPHMPPRAGDHDDVRAGVSRTVFVSVSREE</sequence>
<feature type="region of interest" description="Disordered" evidence="1">
    <location>
        <begin position="1"/>
        <end position="40"/>
    </location>
</feature>
<evidence type="ECO:0000313" key="2">
    <source>
        <dbReference type="EMBL" id="MFD0853329.1"/>
    </source>
</evidence>
<evidence type="ECO:0000313" key="3">
    <source>
        <dbReference type="Proteomes" id="UP001597083"/>
    </source>
</evidence>
<keyword evidence="3" id="KW-1185">Reference proteome</keyword>
<proteinExistence type="predicted"/>
<organism evidence="2 3">
    <name type="scientific">Actinomadura adrarensis</name>
    <dbReference type="NCBI Taxonomy" id="1819600"/>
    <lineage>
        <taxon>Bacteria</taxon>
        <taxon>Bacillati</taxon>
        <taxon>Actinomycetota</taxon>
        <taxon>Actinomycetes</taxon>
        <taxon>Streptosporangiales</taxon>
        <taxon>Thermomonosporaceae</taxon>
        <taxon>Actinomadura</taxon>
    </lineage>
</organism>
<name>A0ABW3CHA3_9ACTN</name>